<dbReference type="InterPro" id="IPR001387">
    <property type="entry name" value="Cro/C1-type_HTH"/>
</dbReference>
<dbReference type="SUPFAM" id="SSF47413">
    <property type="entry name" value="lambda repressor-like DNA-binding domains"/>
    <property type="match status" value="1"/>
</dbReference>
<sequence>MNSEELGRTIAKVRKQKSMSQKQLAEGICTQGAISQIEKGTMVPKVDTLYFLALRLDAPLNYFIEVFIEPDYEERDKLAGEIESAARERQHEHIYQRITELYQTQDKFEISLSYYLRWFYTVSKFHTSRISAEEAIEKLRLLLQEGDDTNIRRHHLHLRIMNTLAYLYALEGSTKQSLYYQDKILQTQVITSSAANELDYDVFLIRVMYNKAKMLYDTNQISKSLEVIEQGVASSIEKENMSLLGQLYYYRGQCLEKDDGDEEEIKESYQRALLFFEILNKRAYSKLVWEHKEAFLV</sequence>
<accession>A0A1H0HTQ2</accession>
<organism evidence="2 3">
    <name type="scientific">Alkalicoccus daliensis</name>
    <dbReference type="NCBI Taxonomy" id="745820"/>
    <lineage>
        <taxon>Bacteria</taxon>
        <taxon>Bacillati</taxon>
        <taxon>Bacillota</taxon>
        <taxon>Bacilli</taxon>
        <taxon>Bacillales</taxon>
        <taxon>Bacillaceae</taxon>
        <taxon>Alkalicoccus</taxon>
    </lineage>
</organism>
<dbReference type="STRING" id="745820.SAMN04488053_10935"/>
<dbReference type="PANTHER" id="PTHR37038">
    <property type="entry name" value="TRANSCRIPTIONAL REGULATOR-RELATED"/>
    <property type="match status" value="1"/>
</dbReference>
<dbReference type="InterPro" id="IPR010982">
    <property type="entry name" value="Lambda_DNA-bd_dom_sf"/>
</dbReference>
<name>A0A1H0HTQ2_9BACI</name>
<dbReference type="SMART" id="SM00530">
    <property type="entry name" value="HTH_XRE"/>
    <property type="match status" value="1"/>
</dbReference>
<dbReference type="InterPro" id="IPR041315">
    <property type="entry name" value="PlcR_TPR"/>
</dbReference>
<feature type="domain" description="HTH cro/C1-type" evidence="1">
    <location>
        <begin position="10"/>
        <end position="63"/>
    </location>
</feature>
<dbReference type="RefSeq" id="WP_090843405.1">
    <property type="nucleotide sequence ID" value="NZ_FNIL01000009.1"/>
</dbReference>
<dbReference type="InterPro" id="IPR011990">
    <property type="entry name" value="TPR-like_helical_dom_sf"/>
</dbReference>
<dbReference type="Pfam" id="PF01381">
    <property type="entry name" value="HTH_3"/>
    <property type="match status" value="1"/>
</dbReference>
<proteinExistence type="predicted"/>
<dbReference type="PANTHER" id="PTHR37038:SF14">
    <property type="entry name" value="TRANSCRIPTIONAL ACTIVATOR"/>
    <property type="match status" value="1"/>
</dbReference>
<dbReference type="GO" id="GO:0003677">
    <property type="term" value="F:DNA binding"/>
    <property type="evidence" value="ECO:0007669"/>
    <property type="project" value="InterPro"/>
</dbReference>
<dbReference type="Pfam" id="PF18768">
    <property type="entry name" value="RNPP_C"/>
    <property type="match status" value="1"/>
</dbReference>
<dbReference type="PROSITE" id="PS50943">
    <property type="entry name" value="HTH_CROC1"/>
    <property type="match status" value="1"/>
</dbReference>
<evidence type="ECO:0000313" key="3">
    <source>
        <dbReference type="Proteomes" id="UP000198778"/>
    </source>
</evidence>
<keyword evidence="3" id="KW-1185">Reference proteome</keyword>
<gene>
    <name evidence="2" type="ORF">SAMN04488053_10935</name>
</gene>
<dbReference type="OrthoDB" id="1150409at2"/>
<dbReference type="EMBL" id="FNIL01000009">
    <property type="protein sequence ID" value="SDO22470.1"/>
    <property type="molecule type" value="Genomic_DNA"/>
</dbReference>
<dbReference type="Proteomes" id="UP000198778">
    <property type="component" value="Unassembled WGS sequence"/>
</dbReference>
<reference evidence="3" key="1">
    <citation type="submission" date="2016-10" db="EMBL/GenBank/DDBJ databases">
        <authorList>
            <person name="Varghese N."/>
            <person name="Submissions S."/>
        </authorList>
    </citation>
    <scope>NUCLEOTIDE SEQUENCE [LARGE SCALE GENOMIC DNA]</scope>
    <source>
        <strain evidence="3">CGMCC 1.10369</strain>
    </source>
</reference>
<dbReference type="Gene3D" id="1.10.260.40">
    <property type="entry name" value="lambda repressor-like DNA-binding domains"/>
    <property type="match status" value="1"/>
</dbReference>
<dbReference type="CDD" id="cd00093">
    <property type="entry name" value="HTH_XRE"/>
    <property type="match status" value="1"/>
</dbReference>
<evidence type="ECO:0000313" key="2">
    <source>
        <dbReference type="EMBL" id="SDO22470.1"/>
    </source>
</evidence>
<evidence type="ECO:0000259" key="1">
    <source>
        <dbReference type="PROSITE" id="PS50943"/>
    </source>
</evidence>
<dbReference type="Gene3D" id="1.25.40.10">
    <property type="entry name" value="Tetratricopeptide repeat domain"/>
    <property type="match status" value="1"/>
</dbReference>
<dbReference type="InterPro" id="IPR053163">
    <property type="entry name" value="HTH-type_regulator_Rgg"/>
</dbReference>
<dbReference type="AlphaFoldDB" id="A0A1H0HTQ2"/>
<dbReference type="SUPFAM" id="SSF48452">
    <property type="entry name" value="TPR-like"/>
    <property type="match status" value="1"/>
</dbReference>
<protein>
    <submittedName>
        <fullName evidence="2">Helix-turn-helix domain-containing protein</fullName>
    </submittedName>
</protein>